<organism evidence="1 2">
    <name type="scientific">Pseudomonas fluorescens</name>
    <dbReference type="NCBI Taxonomy" id="294"/>
    <lineage>
        <taxon>Bacteria</taxon>
        <taxon>Pseudomonadati</taxon>
        <taxon>Pseudomonadota</taxon>
        <taxon>Gammaproteobacteria</taxon>
        <taxon>Pseudomonadales</taxon>
        <taxon>Pseudomonadaceae</taxon>
        <taxon>Pseudomonas</taxon>
    </lineage>
</organism>
<dbReference type="RefSeq" id="WP_258869198.1">
    <property type="nucleotide sequence ID" value="NZ_UGUS01000002.1"/>
</dbReference>
<evidence type="ECO:0000313" key="1">
    <source>
        <dbReference type="EMBL" id="SUD31828.1"/>
    </source>
</evidence>
<gene>
    <name evidence="1" type="ORF">NCTC10392_03766</name>
</gene>
<dbReference type="Proteomes" id="UP000255125">
    <property type="component" value="Unassembled WGS sequence"/>
</dbReference>
<accession>A0A379IG92</accession>
<evidence type="ECO:0000313" key="2">
    <source>
        <dbReference type="Proteomes" id="UP000255125"/>
    </source>
</evidence>
<reference evidence="1 2" key="1">
    <citation type="submission" date="2018-06" db="EMBL/GenBank/DDBJ databases">
        <authorList>
            <consortium name="Pathogen Informatics"/>
            <person name="Doyle S."/>
        </authorList>
    </citation>
    <scope>NUCLEOTIDE SEQUENCE [LARGE SCALE GENOMIC DNA]</scope>
    <source>
        <strain evidence="1 2">NCTC10392</strain>
    </source>
</reference>
<dbReference type="EMBL" id="UGUS01000002">
    <property type="protein sequence ID" value="SUD31828.1"/>
    <property type="molecule type" value="Genomic_DNA"/>
</dbReference>
<dbReference type="AlphaFoldDB" id="A0A379IG92"/>
<name>A0A379IG92_PSEFL</name>
<protein>
    <submittedName>
        <fullName evidence="1">Uncharacterized protein</fullName>
    </submittedName>
</protein>
<proteinExistence type="predicted"/>
<sequence length="42" mass="4774">MLKNILATVGAFVIAKKGYEVYRHYKAMEAENEFLRKGQGPT</sequence>